<evidence type="ECO:0000259" key="7">
    <source>
        <dbReference type="PROSITE" id="PS50002"/>
    </source>
</evidence>
<dbReference type="PANTHER" id="PTHR10654">
    <property type="entry name" value="CAS SCAFFOLDING PROTEIN"/>
    <property type="match status" value="1"/>
</dbReference>
<evidence type="ECO:0000256" key="1">
    <source>
        <dbReference type="ARBA" id="ARBA00007848"/>
    </source>
</evidence>
<feature type="domain" description="SH3" evidence="7">
    <location>
        <begin position="52"/>
        <end position="114"/>
    </location>
</feature>
<dbReference type="Gene3D" id="2.30.30.40">
    <property type="entry name" value="SH3 Domains"/>
    <property type="match status" value="1"/>
</dbReference>
<dbReference type="InterPro" id="IPR001452">
    <property type="entry name" value="SH3_domain"/>
</dbReference>
<dbReference type="Gene3D" id="1.20.120.230">
    <property type="entry name" value="Alpha-catenin/vinculin-like"/>
    <property type="match status" value="1"/>
</dbReference>
<evidence type="ECO:0000256" key="3">
    <source>
        <dbReference type="ARBA" id="ARBA00022553"/>
    </source>
</evidence>
<dbReference type="Proteomes" id="UP000694388">
    <property type="component" value="Unplaced"/>
</dbReference>
<dbReference type="GO" id="GO:0005737">
    <property type="term" value="C:cytoplasm"/>
    <property type="evidence" value="ECO:0007669"/>
    <property type="project" value="TreeGrafter"/>
</dbReference>
<dbReference type="GO" id="GO:0007169">
    <property type="term" value="P:cell surface receptor protein tyrosine kinase signaling pathway"/>
    <property type="evidence" value="ECO:0007669"/>
    <property type="project" value="TreeGrafter"/>
</dbReference>
<evidence type="ECO:0000256" key="4">
    <source>
        <dbReference type="ARBA" id="ARBA00022889"/>
    </source>
</evidence>
<comment type="similarity">
    <text evidence="1">Belongs to the CAS family.</text>
</comment>
<dbReference type="InterPro" id="IPR037362">
    <property type="entry name" value="CAS_fam"/>
</dbReference>
<dbReference type="Ensembl" id="ENSEBUT00000014545.1">
    <property type="protein sequence ID" value="ENSEBUP00000013969.1"/>
    <property type="gene ID" value="ENSEBUG00000008804.1"/>
</dbReference>
<dbReference type="GO" id="GO:0007155">
    <property type="term" value="P:cell adhesion"/>
    <property type="evidence" value="ECO:0007669"/>
    <property type="project" value="UniProtKB-KW"/>
</dbReference>
<organism evidence="8 9">
    <name type="scientific">Eptatretus burgeri</name>
    <name type="common">Inshore hagfish</name>
    <dbReference type="NCBI Taxonomy" id="7764"/>
    <lineage>
        <taxon>Eukaryota</taxon>
        <taxon>Metazoa</taxon>
        <taxon>Chordata</taxon>
        <taxon>Craniata</taxon>
        <taxon>Vertebrata</taxon>
        <taxon>Cyclostomata</taxon>
        <taxon>Myxini</taxon>
        <taxon>Myxiniformes</taxon>
        <taxon>Myxinidae</taxon>
        <taxon>Eptatretinae</taxon>
        <taxon>Eptatretus</taxon>
    </lineage>
</organism>
<feature type="compositionally biased region" description="Basic and acidic residues" evidence="6">
    <location>
        <begin position="334"/>
        <end position="367"/>
    </location>
</feature>
<accession>A0A8C4QDQ9</accession>
<dbReference type="AlphaFoldDB" id="A0A8C4QDQ9"/>
<feature type="compositionally biased region" description="Basic and acidic residues" evidence="6">
    <location>
        <begin position="387"/>
        <end position="411"/>
    </location>
</feature>
<proteinExistence type="inferred from homology"/>
<evidence type="ECO:0000313" key="8">
    <source>
        <dbReference type="Ensembl" id="ENSEBUP00000013969.1"/>
    </source>
</evidence>
<dbReference type="Pfam" id="PF14604">
    <property type="entry name" value="SH3_9"/>
    <property type="match status" value="1"/>
</dbReference>
<evidence type="ECO:0000313" key="9">
    <source>
        <dbReference type="Proteomes" id="UP000694388"/>
    </source>
</evidence>
<keyword evidence="4" id="KW-0130">Cell adhesion</keyword>
<dbReference type="FunFam" id="2.30.30.40:FF:000009">
    <property type="entry name" value="Breast cancer anti-estrogen resistance 1"/>
    <property type="match status" value="1"/>
</dbReference>
<protein>
    <recommendedName>
        <fullName evidence="7">SH3 domain-containing protein</fullName>
    </recommendedName>
</protein>
<feature type="region of interest" description="Disordered" evidence="6">
    <location>
        <begin position="278"/>
        <end position="411"/>
    </location>
</feature>
<dbReference type="InterPro" id="IPR036028">
    <property type="entry name" value="SH3-like_dom_sf"/>
</dbReference>
<sequence length="757" mass="83550">MSLCDVLDVDQAICVDASTLDGGIEPQDLDRKPSPSLSPLDPAFSWETHNSQGCFLAQALFDNDAESPEELPFHRGDVLRVVTQDLQGLQGWWLCSLHGMQGIAPANRLQLLPSGVLPVPAHSLAADSSDYQQPVPSWMASCMAPPMSAFPAHFENSSSPPQTLFPWTSYYHHRKPGIVQGLRPPHLHPTNNSIYEVPTPVCAMANVLFSPMANSLDETDYDIPKVKNASSYCNFQPTSSAWKTESDYDIPVTNNRRIQINALSSSCANPTSVKGFGVSETYPRGSKDGELPKANMPREKETISMQGRMKGASLRSQSSSDSSLHSSCGSFEPYKIHSDEDERPSKVHNYVDEKRSRPRGYMDEKLLEPCSHTGEKSPGPQNCNSDGDVRPSKVHNNVDEKRSRPRGYMDEKLLEPCSHTGEKSPGPLNCRGEKPSGSHCQRIEKSHWYIGHKDEKPPGLLGCREKVEDLRDPRYHVDEDSLDSQDCKDSDYDTPPQVTRDLACANTHLGKSRTSLQHSVTPMPESHAPYPSELPSTCNKLLVHQPLRTPRLHWKMDSCADFKSSPQAECAKGLQDLKLQEQQEYKGEQRQQNKGGKIWEGAMHLNMLEFYTEQCCGQHALLQSAAAAVNRACEPSAGPPDTQQLLQLARTLLLAGHGVLFVGDAACRFAVTPNLHDTLLGATRALFGALRNVAARAREAPARLRVRDPDALSRLTSSISELAQRTRVLLHVLDEAGNTTLLEPTGDRVIMNSGYDS</sequence>
<evidence type="ECO:0000256" key="6">
    <source>
        <dbReference type="SAM" id="MobiDB-lite"/>
    </source>
</evidence>
<feature type="compositionally biased region" description="Basic and acidic residues" evidence="6">
    <location>
        <begin position="475"/>
        <end position="491"/>
    </location>
</feature>
<keyword evidence="3" id="KW-0597">Phosphoprotein</keyword>
<dbReference type="PROSITE" id="PS50002">
    <property type="entry name" value="SH3"/>
    <property type="match status" value="1"/>
</dbReference>
<feature type="compositionally biased region" description="Basic and acidic residues" evidence="6">
    <location>
        <begin position="285"/>
        <end position="302"/>
    </location>
</feature>
<dbReference type="GO" id="GO:0005886">
    <property type="term" value="C:plasma membrane"/>
    <property type="evidence" value="ECO:0007669"/>
    <property type="project" value="TreeGrafter"/>
</dbReference>
<dbReference type="GeneTree" id="ENSGT00950000183008"/>
<reference evidence="8" key="2">
    <citation type="submission" date="2025-09" db="UniProtKB">
        <authorList>
            <consortium name="Ensembl"/>
        </authorList>
    </citation>
    <scope>IDENTIFICATION</scope>
</reference>
<evidence type="ECO:0000256" key="2">
    <source>
        <dbReference type="ARBA" id="ARBA00022443"/>
    </source>
</evidence>
<dbReference type="PANTHER" id="PTHR10654:SF18">
    <property type="entry name" value="IP17195P"/>
    <property type="match status" value="1"/>
</dbReference>
<name>A0A8C4QDQ9_EPTBU</name>
<dbReference type="SUPFAM" id="SSF50044">
    <property type="entry name" value="SH3-domain"/>
    <property type="match status" value="1"/>
</dbReference>
<dbReference type="InterPro" id="IPR021901">
    <property type="entry name" value="CAS_C"/>
</dbReference>
<dbReference type="SMART" id="SM00326">
    <property type="entry name" value="SH3"/>
    <property type="match status" value="1"/>
</dbReference>
<evidence type="ECO:0000256" key="5">
    <source>
        <dbReference type="PROSITE-ProRule" id="PRU00192"/>
    </source>
</evidence>
<feature type="region of interest" description="Disordered" evidence="6">
    <location>
        <begin position="475"/>
        <end position="494"/>
    </location>
</feature>
<feature type="region of interest" description="Disordered" evidence="6">
    <location>
        <begin position="512"/>
        <end position="532"/>
    </location>
</feature>
<feature type="compositionally biased region" description="Low complexity" evidence="6">
    <location>
        <begin position="313"/>
        <end position="330"/>
    </location>
</feature>
<keyword evidence="9" id="KW-1185">Reference proteome</keyword>
<keyword evidence="2 5" id="KW-0728">SH3 domain</keyword>
<dbReference type="GO" id="GO:0016477">
    <property type="term" value="P:cell migration"/>
    <property type="evidence" value="ECO:0007669"/>
    <property type="project" value="TreeGrafter"/>
</dbReference>
<reference evidence="8" key="1">
    <citation type="submission" date="2025-08" db="UniProtKB">
        <authorList>
            <consortium name="Ensembl"/>
        </authorList>
    </citation>
    <scope>IDENTIFICATION</scope>
</reference>
<dbReference type="Pfam" id="PF12026">
    <property type="entry name" value="CAS_C"/>
    <property type="match status" value="1"/>
</dbReference>